<keyword evidence="2" id="KW-1185">Reference proteome</keyword>
<evidence type="ECO:0000313" key="2">
    <source>
        <dbReference type="Proteomes" id="UP000054653"/>
    </source>
</evidence>
<reference evidence="1 2" key="1">
    <citation type="submission" date="2015-01" db="EMBL/GenBank/DDBJ databases">
        <title>Evolution of Trichinella species and genotypes.</title>
        <authorList>
            <person name="Korhonen P.K."/>
            <person name="Edoardo P."/>
            <person name="Giuseppe L.R."/>
            <person name="Gasser R.B."/>
        </authorList>
    </citation>
    <scope>NUCLEOTIDE SEQUENCE [LARGE SCALE GENOMIC DNA]</scope>
    <source>
        <strain evidence="1">ISS120</strain>
    </source>
</reference>
<evidence type="ECO:0008006" key="3">
    <source>
        <dbReference type="Google" id="ProtNLM"/>
    </source>
</evidence>
<accession>A0A0V1C4R1</accession>
<dbReference type="EMBL" id="JYDI01000698">
    <property type="protein sequence ID" value="KRY44176.1"/>
    <property type="molecule type" value="Genomic_DNA"/>
</dbReference>
<gene>
    <name evidence="1" type="ORF">T03_11375</name>
</gene>
<dbReference type="OrthoDB" id="8300647at2759"/>
<proteinExistence type="predicted"/>
<dbReference type="STRING" id="45882.A0A0V1C4R1"/>
<protein>
    <recommendedName>
        <fullName evidence="3">PiggyBac transposable element-derived protein domain-containing protein</fullName>
    </recommendedName>
</protein>
<dbReference type="Proteomes" id="UP000054653">
    <property type="component" value="Unassembled WGS sequence"/>
</dbReference>
<organism evidence="1 2">
    <name type="scientific">Trichinella britovi</name>
    <name type="common">Parasitic roundworm</name>
    <dbReference type="NCBI Taxonomy" id="45882"/>
    <lineage>
        <taxon>Eukaryota</taxon>
        <taxon>Metazoa</taxon>
        <taxon>Ecdysozoa</taxon>
        <taxon>Nematoda</taxon>
        <taxon>Enoplea</taxon>
        <taxon>Dorylaimia</taxon>
        <taxon>Trichinellida</taxon>
        <taxon>Trichinellidae</taxon>
        <taxon>Trichinella</taxon>
    </lineage>
</organism>
<sequence length="152" mass="17502">MHQSTRAVTAMVDVIHGNSQTFRHTLYFDNFFTCYYLFVNAFNYRSDQKIHVVKWKDNAVVKIASDYMTHSPLCVRSCNIGMGGVDILDRLAITYCLTIKPKNVTVLSRKDDSSTWNFIAMLSSACYSQIEVHHERQKQVFCRNALKFGSMV</sequence>
<comment type="caution">
    <text evidence="1">The sequence shown here is derived from an EMBL/GenBank/DDBJ whole genome shotgun (WGS) entry which is preliminary data.</text>
</comment>
<evidence type="ECO:0000313" key="1">
    <source>
        <dbReference type="EMBL" id="KRY44176.1"/>
    </source>
</evidence>
<name>A0A0V1C4R1_TRIBR</name>
<dbReference type="AlphaFoldDB" id="A0A0V1C4R1"/>